<protein>
    <recommendedName>
        <fullName evidence="4">Flap endonuclease-1-like 5' DNA nuclease</fullName>
    </recommendedName>
</protein>
<evidence type="ECO:0000313" key="3">
    <source>
        <dbReference type="Proteomes" id="UP000618591"/>
    </source>
</evidence>
<name>A0ABQ1GBI8_9SPHN</name>
<feature type="coiled-coil region" evidence="1">
    <location>
        <begin position="48"/>
        <end position="89"/>
    </location>
</feature>
<dbReference type="EMBL" id="BMDW01000004">
    <property type="protein sequence ID" value="GGA40575.1"/>
    <property type="molecule type" value="Genomic_DNA"/>
</dbReference>
<keyword evidence="1" id="KW-0175">Coiled coil</keyword>
<accession>A0ABQ1GBI8</accession>
<gene>
    <name evidence="2" type="ORF">GCM10011395_08570</name>
</gene>
<keyword evidence="3" id="KW-1185">Reference proteome</keyword>
<dbReference type="RefSeq" id="WP_229732815.1">
    <property type="nucleotide sequence ID" value="NZ_BMDW01000004.1"/>
</dbReference>
<evidence type="ECO:0000313" key="2">
    <source>
        <dbReference type="EMBL" id="GGA40575.1"/>
    </source>
</evidence>
<comment type="caution">
    <text evidence="2">The sequence shown here is derived from an EMBL/GenBank/DDBJ whole genome shotgun (WGS) entry which is preliminary data.</text>
</comment>
<evidence type="ECO:0008006" key="4">
    <source>
        <dbReference type="Google" id="ProtNLM"/>
    </source>
</evidence>
<reference evidence="3" key="1">
    <citation type="journal article" date="2019" name="Int. J. Syst. Evol. Microbiol.">
        <title>The Global Catalogue of Microorganisms (GCM) 10K type strain sequencing project: providing services to taxonomists for standard genome sequencing and annotation.</title>
        <authorList>
            <consortium name="The Broad Institute Genomics Platform"/>
            <consortium name="The Broad Institute Genome Sequencing Center for Infectious Disease"/>
            <person name="Wu L."/>
            <person name="Ma J."/>
        </authorList>
    </citation>
    <scope>NUCLEOTIDE SEQUENCE [LARGE SCALE GENOMIC DNA]</scope>
    <source>
        <strain evidence="3">CGMCC 1.10106</strain>
    </source>
</reference>
<dbReference type="Proteomes" id="UP000618591">
    <property type="component" value="Unassembled WGS sequence"/>
</dbReference>
<proteinExistence type="predicted"/>
<sequence length="303" mass="32155">MLFTTPEQFIVLGVLLLGGWLLGYASAPSTKKWKRRVREQSDSFTAYHAEAEDRARAANQRASDLQADLEAIRADHAEAERTIAGLRAAAAAAVAVPVVVAVAEHPALSVVEPEPTRESDVEPAPVESVPMAEVDAAPPEIEPIPEPMTAAAVIALPEHAEAVAITTPEPAKSEPTVEDAVFEPVAPVPMTPTATEAPPAPIGPAEPEMPSKGWFASSARDELTRIRGIDDALNTRLFGLGVVRFEDIEMLSAEDEMALEERLGLPVGTIARDQWRAQAAFFRAGRSNETAADVAAAEPAPVA</sequence>
<evidence type="ECO:0000256" key="1">
    <source>
        <dbReference type="SAM" id="Coils"/>
    </source>
</evidence>
<organism evidence="2 3">
    <name type="scientific">Sphingomonas psychrolutea</name>
    <dbReference type="NCBI Taxonomy" id="1259676"/>
    <lineage>
        <taxon>Bacteria</taxon>
        <taxon>Pseudomonadati</taxon>
        <taxon>Pseudomonadota</taxon>
        <taxon>Alphaproteobacteria</taxon>
        <taxon>Sphingomonadales</taxon>
        <taxon>Sphingomonadaceae</taxon>
        <taxon>Sphingomonas</taxon>
    </lineage>
</organism>